<accession>A0ACB7XYL6</accession>
<dbReference type="Proteomes" id="UP000828048">
    <property type="component" value="Chromosome 5"/>
</dbReference>
<proteinExistence type="predicted"/>
<name>A0ACB7XYL6_9ERIC</name>
<evidence type="ECO:0000313" key="1">
    <source>
        <dbReference type="EMBL" id="KAH7846369.1"/>
    </source>
</evidence>
<sequence length="121" mass="13270">MERSRKSEGFLKRKLLKPILYPAAINSSAKNAVIKPSTSSTGPPAAASTWAAASVGFVVNHDYVTPQQKQTVLLFPQQESGGRDVSYHKVESFYNGVDADDSVDLKAAYYISCVQARFRLE</sequence>
<protein>
    <submittedName>
        <fullName evidence="1">Uncharacterized protein</fullName>
    </submittedName>
</protein>
<dbReference type="EMBL" id="CM037155">
    <property type="protein sequence ID" value="KAH7846369.1"/>
    <property type="molecule type" value="Genomic_DNA"/>
</dbReference>
<keyword evidence="2" id="KW-1185">Reference proteome</keyword>
<comment type="caution">
    <text evidence="1">The sequence shown here is derived from an EMBL/GenBank/DDBJ whole genome shotgun (WGS) entry which is preliminary data.</text>
</comment>
<evidence type="ECO:0000313" key="2">
    <source>
        <dbReference type="Proteomes" id="UP000828048"/>
    </source>
</evidence>
<reference evidence="1 2" key="1">
    <citation type="journal article" date="2021" name="Hortic Res">
        <title>High-quality reference genome and annotation aids understanding of berry development for evergreen blueberry (Vaccinium darrowii).</title>
        <authorList>
            <person name="Yu J."/>
            <person name="Hulse-Kemp A.M."/>
            <person name="Babiker E."/>
            <person name="Staton M."/>
        </authorList>
    </citation>
    <scope>NUCLEOTIDE SEQUENCE [LARGE SCALE GENOMIC DNA]</scope>
    <source>
        <strain evidence="2">cv. NJ 8807/NJ 8810</strain>
        <tissue evidence="1">Young leaf</tissue>
    </source>
</reference>
<organism evidence="1 2">
    <name type="scientific">Vaccinium darrowii</name>
    <dbReference type="NCBI Taxonomy" id="229202"/>
    <lineage>
        <taxon>Eukaryota</taxon>
        <taxon>Viridiplantae</taxon>
        <taxon>Streptophyta</taxon>
        <taxon>Embryophyta</taxon>
        <taxon>Tracheophyta</taxon>
        <taxon>Spermatophyta</taxon>
        <taxon>Magnoliopsida</taxon>
        <taxon>eudicotyledons</taxon>
        <taxon>Gunneridae</taxon>
        <taxon>Pentapetalae</taxon>
        <taxon>asterids</taxon>
        <taxon>Ericales</taxon>
        <taxon>Ericaceae</taxon>
        <taxon>Vaccinioideae</taxon>
        <taxon>Vaccinieae</taxon>
        <taxon>Vaccinium</taxon>
    </lineage>
</organism>
<gene>
    <name evidence="1" type="ORF">Vadar_013110</name>
</gene>